<dbReference type="AlphaFoldDB" id="A0A6J4TVP9"/>
<sequence length="75" mass="8088">MADDLNNDGIRDRDTTVERTTIVDTGGDRGSGGVISVVLLILVLLVLAFLFRDQLGFGGDRTEISVPDKIDINVN</sequence>
<feature type="region of interest" description="Disordered" evidence="1">
    <location>
        <begin position="1"/>
        <end position="32"/>
    </location>
</feature>
<feature type="transmembrane region" description="Helical" evidence="2">
    <location>
        <begin position="33"/>
        <end position="51"/>
    </location>
</feature>
<keyword evidence="2" id="KW-0472">Membrane</keyword>
<accession>A0A6J4TVP9</accession>
<keyword evidence="2" id="KW-1133">Transmembrane helix</keyword>
<keyword evidence="2" id="KW-0812">Transmembrane</keyword>
<evidence type="ECO:0000256" key="2">
    <source>
        <dbReference type="SAM" id="Phobius"/>
    </source>
</evidence>
<organism evidence="3">
    <name type="scientific">uncultured Sphingomonas sp</name>
    <dbReference type="NCBI Taxonomy" id="158754"/>
    <lineage>
        <taxon>Bacteria</taxon>
        <taxon>Pseudomonadati</taxon>
        <taxon>Pseudomonadota</taxon>
        <taxon>Alphaproteobacteria</taxon>
        <taxon>Sphingomonadales</taxon>
        <taxon>Sphingomonadaceae</taxon>
        <taxon>Sphingomonas</taxon>
        <taxon>environmental samples</taxon>
    </lineage>
</organism>
<evidence type="ECO:0000256" key="1">
    <source>
        <dbReference type="SAM" id="MobiDB-lite"/>
    </source>
</evidence>
<name>A0A6J4TVP9_9SPHN</name>
<protein>
    <submittedName>
        <fullName evidence="3">Uncharacterized protein</fullName>
    </submittedName>
</protein>
<dbReference type="EMBL" id="CADCWB010000253">
    <property type="protein sequence ID" value="CAA9532951.1"/>
    <property type="molecule type" value="Genomic_DNA"/>
</dbReference>
<evidence type="ECO:0000313" key="3">
    <source>
        <dbReference type="EMBL" id="CAA9532951.1"/>
    </source>
</evidence>
<proteinExistence type="predicted"/>
<gene>
    <name evidence="3" type="ORF">AVDCRST_MAG62-2054</name>
</gene>
<reference evidence="3" key="1">
    <citation type="submission" date="2020-02" db="EMBL/GenBank/DDBJ databases">
        <authorList>
            <person name="Meier V. D."/>
        </authorList>
    </citation>
    <scope>NUCLEOTIDE SEQUENCE</scope>
    <source>
        <strain evidence="3">AVDCRST_MAG62</strain>
    </source>
</reference>